<sequence length="77" mass="8711">MSLQDDVYAARRDLEHVERAVARLRAELDALTRRLPPGVVPSQARPPEDVIHVPDAPYDPALWRDVDDEGIGRREVT</sequence>
<evidence type="ECO:0000256" key="2">
    <source>
        <dbReference type="SAM" id="MobiDB-lite"/>
    </source>
</evidence>
<evidence type="ECO:0000313" key="3">
    <source>
        <dbReference type="EMBL" id="OIV37351.1"/>
    </source>
</evidence>
<dbReference type="OrthoDB" id="5194954at2"/>
<feature type="coiled-coil region" evidence="1">
    <location>
        <begin position="7"/>
        <end position="34"/>
    </location>
</feature>
<reference evidence="3 4" key="1">
    <citation type="submission" date="2016-10" db="EMBL/GenBank/DDBJ databases">
        <title>Genome sequence of Streptomyces gilvigriseus MUSC 26.</title>
        <authorList>
            <person name="Lee L.-H."/>
            <person name="Ser H.-L."/>
        </authorList>
    </citation>
    <scope>NUCLEOTIDE SEQUENCE [LARGE SCALE GENOMIC DNA]</scope>
    <source>
        <strain evidence="3 4">MUSC 26</strain>
    </source>
</reference>
<evidence type="ECO:0000256" key="1">
    <source>
        <dbReference type="SAM" id="Coils"/>
    </source>
</evidence>
<gene>
    <name evidence="3" type="ORF">BIV57_11450</name>
</gene>
<keyword evidence="1" id="KW-0175">Coiled coil</keyword>
<protein>
    <submittedName>
        <fullName evidence="3">Uncharacterized protein</fullName>
    </submittedName>
</protein>
<name>A0A1J7BF68_9ACTN</name>
<dbReference type="AlphaFoldDB" id="A0A1J7BF68"/>
<dbReference type="EMBL" id="MLCF01000056">
    <property type="protein sequence ID" value="OIV37351.1"/>
    <property type="molecule type" value="Genomic_DNA"/>
</dbReference>
<accession>A0A1J7BF68</accession>
<proteinExistence type="predicted"/>
<evidence type="ECO:0000313" key="4">
    <source>
        <dbReference type="Proteomes" id="UP000243342"/>
    </source>
</evidence>
<organism evidence="3 4">
    <name type="scientific">Mangrovactinospora gilvigrisea</name>
    <dbReference type="NCBI Taxonomy" id="1428644"/>
    <lineage>
        <taxon>Bacteria</taxon>
        <taxon>Bacillati</taxon>
        <taxon>Actinomycetota</taxon>
        <taxon>Actinomycetes</taxon>
        <taxon>Kitasatosporales</taxon>
        <taxon>Streptomycetaceae</taxon>
        <taxon>Mangrovactinospora</taxon>
    </lineage>
</organism>
<dbReference type="Proteomes" id="UP000243342">
    <property type="component" value="Unassembled WGS sequence"/>
</dbReference>
<comment type="caution">
    <text evidence="3">The sequence shown here is derived from an EMBL/GenBank/DDBJ whole genome shotgun (WGS) entry which is preliminary data.</text>
</comment>
<feature type="region of interest" description="Disordered" evidence="2">
    <location>
        <begin position="36"/>
        <end position="64"/>
    </location>
</feature>
<keyword evidence="4" id="KW-1185">Reference proteome</keyword>